<sequence>MQNPARQNDIETLTSTQSITGPDSSMVTEQEDLDVGRRSQSWRCENPQSKWCDRKADHGEAQGRQESTVTVIGSWYPRQACVPNVDINRDQGGQESIEHLRPITVRLLADKSPQFKKISGKHLAYQEHHRLITVGLLAGRSSRGSWHVRVPGRKDRDEPISRVENIFGNKFAASQFGLDFIRYRTFFEKIFPASLYRLDFIGKAGLHRYFEIFLISNKSWTLQVDNAFERDPPLKLGRISHRSKVERSCSERIGNPMEEWIPDTTEKHSSWLYFGEAFVSLKCGLGLQGSNANLISQPNVYQSSLPKRLQSG</sequence>
<proteinExistence type="predicted"/>
<name>A0A834X0W3_9FABA</name>
<dbReference type="AlphaFoldDB" id="A0A834X0W3"/>
<comment type="caution">
    <text evidence="2">The sequence shown here is derived from an EMBL/GenBank/DDBJ whole genome shotgun (WGS) entry which is preliminary data.</text>
</comment>
<dbReference type="EMBL" id="JAAIUW010000004">
    <property type="protein sequence ID" value="KAF7835660.1"/>
    <property type="molecule type" value="Genomic_DNA"/>
</dbReference>
<reference evidence="2" key="1">
    <citation type="submission" date="2020-09" db="EMBL/GenBank/DDBJ databases">
        <title>Genome-Enabled Discovery of Anthraquinone Biosynthesis in Senna tora.</title>
        <authorList>
            <person name="Kang S.-H."/>
            <person name="Pandey R.P."/>
            <person name="Lee C.-M."/>
            <person name="Sim J.-S."/>
            <person name="Jeong J.-T."/>
            <person name="Choi B.-S."/>
            <person name="Jung M."/>
            <person name="Ginzburg D."/>
            <person name="Zhao K."/>
            <person name="Won S.Y."/>
            <person name="Oh T.-J."/>
            <person name="Yu Y."/>
            <person name="Kim N.-H."/>
            <person name="Lee O.R."/>
            <person name="Lee T.-H."/>
            <person name="Bashyal P."/>
            <person name="Kim T.-S."/>
            <person name="Lee W.-H."/>
            <person name="Kawkins C."/>
            <person name="Kim C.-K."/>
            <person name="Kim J.S."/>
            <person name="Ahn B.O."/>
            <person name="Rhee S.Y."/>
            <person name="Sohng J.K."/>
        </authorList>
    </citation>
    <scope>NUCLEOTIDE SEQUENCE</scope>
    <source>
        <tissue evidence="2">Leaf</tissue>
    </source>
</reference>
<protein>
    <submittedName>
        <fullName evidence="2">Uncharacterized protein</fullName>
    </submittedName>
</protein>
<dbReference type="Proteomes" id="UP000634136">
    <property type="component" value="Unassembled WGS sequence"/>
</dbReference>
<accession>A0A834X0W3</accession>
<evidence type="ECO:0000313" key="2">
    <source>
        <dbReference type="EMBL" id="KAF7835660.1"/>
    </source>
</evidence>
<feature type="compositionally biased region" description="Polar residues" evidence="1">
    <location>
        <begin position="1"/>
        <end position="28"/>
    </location>
</feature>
<feature type="region of interest" description="Disordered" evidence="1">
    <location>
        <begin position="1"/>
        <end position="40"/>
    </location>
</feature>
<gene>
    <name evidence="2" type="ORF">G2W53_010519</name>
</gene>
<evidence type="ECO:0000313" key="3">
    <source>
        <dbReference type="Proteomes" id="UP000634136"/>
    </source>
</evidence>
<keyword evidence="3" id="KW-1185">Reference proteome</keyword>
<organism evidence="2 3">
    <name type="scientific">Senna tora</name>
    <dbReference type="NCBI Taxonomy" id="362788"/>
    <lineage>
        <taxon>Eukaryota</taxon>
        <taxon>Viridiplantae</taxon>
        <taxon>Streptophyta</taxon>
        <taxon>Embryophyta</taxon>
        <taxon>Tracheophyta</taxon>
        <taxon>Spermatophyta</taxon>
        <taxon>Magnoliopsida</taxon>
        <taxon>eudicotyledons</taxon>
        <taxon>Gunneridae</taxon>
        <taxon>Pentapetalae</taxon>
        <taxon>rosids</taxon>
        <taxon>fabids</taxon>
        <taxon>Fabales</taxon>
        <taxon>Fabaceae</taxon>
        <taxon>Caesalpinioideae</taxon>
        <taxon>Cassia clade</taxon>
        <taxon>Senna</taxon>
    </lineage>
</organism>
<evidence type="ECO:0000256" key="1">
    <source>
        <dbReference type="SAM" id="MobiDB-lite"/>
    </source>
</evidence>